<sequence length="334" mass="36209">MHRWMLALFLLSAAARVDAADVCPALRGQTASPDIATRIAAVACNEHVIWYRPFIDRDGRLASASVHEGDSSVLDDGYSRAWRRVARYWQESGLLHSTAYLPGATECEYAGNQNNPAPNCRGFVIDNAWSATFVSWVLMKARLPGFRPDASHVGYVRAAYREPQTNAYRYLDPAHARPAVGDLLCYVRQDGQVLGYAGLQSVLQGQDGLPMHCEIVVAANPGNDGTAYLIGGNVQQGVTLRMLALNRSGEFWGLPQRTDNDTPCAPDTQSGCNFNRQDWAVLLKLKPAAELASLPAPVGIFASPVLPTQATAPRCCINCVVGSGVPRCPPSNRD</sequence>
<gene>
    <name evidence="3" type="ORF">DT603_09550</name>
</gene>
<dbReference type="RefSeq" id="WP_162349652.1">
    <property type="nucleotide sequence ID" value="NZ_QOVG01000005.1"/>
</dbReference>
<dbReference type="Pfam" id="PF10030">
    <property type="entry name" value="DUF2272"/>
    <property type="match status" value="1"/>
</dbReference>
<accession>A0ABX0AIJ8</accession>
<dbReference type="InterPro" id="IPR014545">
    <property type="entry name" value="UCP028415"/>
</dbReference>
<protein>
    <submittedName>
        <fullName evidence="3">DUF2272 domain-containing protein</fullName>
    </submittedName>
</protein>
<feature type="chain" id="PRO_5046953896" evidence="1">
    <location>
        <begin position="20"/>
        <end position="334"/>
    </location>
</feature>
<feature type="domain" description="DUF2272" evidence="2">
    <location>
        <begin position="80"/>
        <end position="285"/>
    </location>
</feature>
<feature type="signal peptide" evidence="1">
    <location>
        <begin position="1"/>
        <end position="19"/>
    </location>
</feature>
<evidence type="ECO:0000256" key="1">
    <source>
        <dbReference type="SAM" id="SignalP"/>
    </source>
</evidence>
<dbReference type="PIRSF" id="PIRSF028415">
    <property type="entry name" value="UCP028415"/>
    <property type="match status" value="1"/>
</dbReference>
<evidence type="ECO:0000259" key="2">
    <source>
        <dbReference type="Pfam" id="PF10030"/>
    </source>
</evidence>
<dbReference type="Proteomes" id="UP001429354">
    <property type="component" value="Unassembled WGS sequence"/>
</dbReference>
<dbReference type="EMBL" id="QOVG01000005">
    <property type="protein sequence ID" value="NDK39084.1"/>
    <property type="molecule type" value="Genomic_DNA"/>
</dbReference>
<reference evidence="3 4" key="1">
    <citation type="submission" date="2018-07" db="EMBL/GenBank/DDBJ databases">
        <title>Whole genome Sequencing of Pseudoxanthomonas gei KCTC 32298 (T).</title>
        <authorList>
            <person name="Kumar S."/>
            <person name="Bansal K."/>
            <person name="Kaur A."/>
            <person name="Patil P."/>
            <person name="Sharma S."/>
            <person name="Patil P.B."/>
        </authorList>
    </citation>
    <scope>NUCLEOTIDE SEQUENCE [LARGE SCALE GENOMIC DNA]</scope>
    <source>
        <strain evidence="3 4">KCTC 32298</strain>
    </source>
</reference>
<organism evidence="3 4">
    <name type="scientific">Pseudoxanthomonas gei</name>
    <dbReference type="NCBI Taxonomy" id="1383030"/>
    <lineage>
        <taxon>Bacteria</taxon>
        <taxon>Pseudomonadati</taxon>
        <taxon>Pseudomonadota</taxon>
        <taxon>Gammaproteobacteria</taxon>
        <taxon>Lysobacterales</taxon>
        <taxon>Lysobacteraceae</taxon>
        <taxon>Pseudoxanthomonas</taxon>
    </lineage>
</organism>
<name>A0ABX0AIJ8_9GAMM</name>
<keyword evidence="1" id="KW-0732">Signal</keyword>
<evidence type="ECO:0000313" key="3">
    <source>
        <dbReference type="EMBL" id="NDK39084.1"/>
    </source>
</evidence>
<evidence type="ECO:0000313" key="4">
    <source>
        <dbReference type="Proteomes" id="UP001429354"/>
    </source>
</evidence>
<dbReference type="InterPro" id="IPR019262">
    <property type="entry name" value="DUF2272"/>
</dbReference>
<comment type="caution">
    <text evidence="3">The sequence shown here is derived from an EMBL/GenBank/DDBJ whole genome shotgun (WGS) entry which is preliminary data.</text>
</comment>
<proteinExistence type="predicted"/>
<keyword evidence="4" id="KW-1185">Reference proteome</keyword>